<evidence type="ECO:0000256" key="1">
    <source>
        <dbReference type="ARBA" id="ARBA00022468"/>
    </source>
</evidence>
<feature type="domain" description="Arf-GAP" evidence="7">
    <location>
        <begin position="18"/>
        <end position="136"/>
    </location>
</feature>
<keyword evidence="4" id="KW-0862">Zinc</keyword>
<dbReference type="Pfam" id="PF01412">
    <property type="entry name" value="ArfGap"/>
    <property type="match status" value="1"/>
</dbReference>
<dbReference type="InterPro" id="IPR037278">
    <property type="entry name" value="ARFGAP/RecO"/>
</dbReference>
<dbReference type="GO" id="GO:0005096">
    <property type="term" value="F:GTPase activator activity"/>
    <property type="evidence" value="ECO:0007669"/>
    <property type="project" value="UniProtKB-KW"/>
</dbReference>
<dbReference type="InterPro" id="IPR001164">
    <property type="entry name" value="ArfGAP_dom"/>
</dbReference>
<dbReference type="CDD" id="cd08839">
    <property type="entry name" value="ArfGap_SMAP"/>
    <property type="match status" value="1"/>
</dbReference>
<dbReference type="Gene3D" id="1.10.220.150">
    <property type="entry name" value="Arf GTPase activating protein"/>
    <property type="match status" value="1"/>
</dbReference>
<dbReference type="PRINTS" id="PR00405">
    <property type="entry name" value="REVINTRACTNG"/>
</dbReference>
<evidence type="ECO:0000256" key="6">
    <source>
        <dbReference type="SAM" id="MobiDB-lite"/>
    </source>
</evidence>
<feature type="compositionally biased region" description="Polar residues" evidence="6">
    <location>
        <begin position="270"/>
        <end position="280"/>
    </location>
</feature>
<dbReference type="SUPFAM" id="SSF57863">
    <property type="entry name" value="ArfGap/RecO-like zinc finger"/>
    <property type="match status" value="1"/>
</dbReference>
<dbReference type="PANTHER" id="PTHR45705">
    <property type="entry name" value="FI20236P1"/>
    <property type="match status" value="1"/>
</dbReference>
<evidence type="ECO:0000256" key="3">
    <source>
        <dbReference type="ARBA" id="ARBA00022771"/>
    </source>
</evidence>
<dbReference type="Proteomes" id="UP001201812">
    <property type="component" value="Unassembled WGS sequence"/>
</dbReference>
<feature type="region of interest" description="Disordered" evidence="6">
    <location>
        <begin position="144"/>
        <end position="164"/>
    </location>
</feature>
<reference evidence="8" key="1">
    <citation type="submission" date="2022-01" db="EMBL/GenBank/DDBJ databases">
        <title>Genome Sequence Resource for Two Populations of Ditylenchus destructor, the Migratory Endoparasitic Phytonematode.</title>
        <authorList>
            <person name="Zhang H."/>
            <person name="Lin R."/>
            <person name="Xie B."/>
        </authorList>
    </citation>
    <scope>NUCLEOTIDE SEQUENCE</scope>
    <source>
        <strain evidence="8">BazhouSP</strain>
    </source>
</reference>
<proteinExistence type="predicted"/>
<keyword evidence="3 5" id="KW-0863">Zinc-finger</keyword>
<feature type="compositionally biased region" description="Basic and acidic residues" evidence="6">
    <location>
        <begin position="149"/>
        <end position="161"/>
    </location>
</feature>
<evidence type="ECO:0000313" key="8">
    <source>
        <dbReference type="EMBL" id="KAI1725767.1"/>
    </source>
</evidence>
<dbReference type="EMBL" id="JAKKPZ010000002">
    <property type="protein sequence ID" value="KAI1725767.1"/>
    <property type="molecule type" value="Genomic_DNA"/>
</dbReference>
<name>A0AAD4NHM4_9BILA</name>
<feature type="region of interest" description="Disordered" evidence="6">
    <location>
        <begin position="252"/>
        <end position="284"/>
    </location>
</feature>
<dbReference type="InterPro" id="IPR051718">
    <property type="entry name" value="ARF_GTPase-activating"/>
</dbReference>
<keyword evidence="1" id="KW-0343">GTPase activation</keyword>
<evidence type="ECO:0000259" key="7">
    <source>
        <dbReference type="PROSITE" id="PS50115"/>
    </source>
</evidence>
<dbReference type="AlphaFoldDB" id="A0AAD4NHM4"/>
<dbReference type="FunFam" id="1.10.220.150:FF:000009">
    <property type="entry name" value="stromal membrane-associated protein 1 isoform X1"/>
    <property type="match status" value="1"/>
</dbReference>
<evidence type="ECO:0000313" key="9">
    <source>
        <dbReference type="Proteomes" id="UP001201812"/>
    </source>
</evidence>
<keyword evidence="2" id="KW-0479">Metal-binding</keyword>
<protein>
    <submittedName>
        <fullName evidence="8">GTPase activating protein for arf domain-containing protein</fullName>
    </submittedName>
</protein>
<accession>A0AAD4NHM4</accession>
<dbReference type="InterPro" id="IPR044732">
    <property type="entry name" value="ArfGAP_SMAP1-like"/>
</dbReference>
<dbReference type="GO" id="GO:0008270">
    <property type="term" value="F:zinc ion binding"/>
    <property type="evidence" value="ECO:0007669"/>
    <property type="project" value="UniProtKB-KW"/>
</dbReference>
<evidence type="ECO:0000256" key="2">
    <source>
        <dbReference type="ARBA" id="ARBA00022723"/>
    </source>
</evidence>
<dbReference type="GO" id="GO:0005737">
    <property type="term" value="C:cytoplasm"/>
    <property type="evidence" value="ECO:0007669"/>
    <property type="project" value="TreeGrafter"/>
</dbReference>
<comment type="caution">
    <text evidence="8">The sequence shown here is derived from an EMBL/GenBank/DDBJ whole genome shotgun (WGS) entry which is preliminary data.</text>
</comment>
<dbReference type="PROSITE" id="PS50115">
    <property type="entry name" value="ARFGAP"/>
    <property type="match status" value="1"/>
</dbReference>
<evidence type="ECO:0000256" key="5">
    <source>
        <dbReference type="PROSITE-ProRule" id="PRU00288"/>
    </source>
</evidence>
<evidence type="ECO:0000256" key="4">
    <source>
        <dbReference type="ARBA" id="ARBA00022833"/>
    </source>
</evidence>
<gene>
    <name evidence="8" type="ORF">DdX_02445</name>
</gene>
<dbReference type="PANTHER" id="PTHR45705:SF1">
    <property type="entry name" value="FI20236P1"/>
    <property type="match status" value="1"/>
</dbReference>
<sequence>MPPKLKADVKKLEADRLSGFLQEMLREEENKYCADCEAKQPRWASWNLGVFLCIRCAGLHRNLGVHISKVKSVNLDSWTPEQVQSMRVMGNAKAKAVYEAELPHLFRRPQSDQSLEAFIRAKYESKRYILKDWRAPSVNVSDLPLQSGLDKKSTEKSDKQKTNTAMVPKPTVNQISPTQTMNSIQSPVSVPAEEPVLVDLFDLSAPAATPIIGDLNSTKTSDNMDDLFGPIVSANSTCNSTNNQPIDVQFSSIGNNTTENSKLDGISFDEPSQSQPTIQTDGKKSNSDILALFGPSRAAPQSQSMPSFYPPTNAMPPVNNVVPPFATNFMAPNLMMSVQPTPLQMTTATTTAASNVQNSSGLDDLLGNFKL</sequence>
<organism evidence="8 9">
    <name type="scientific">Ditylenchus destructor</name>
    <dbReference type="NCBI Taxonomy" id="166010"/>
    <lineage>
        <taxon>Eukaryota</taxon>
        <taxon>Metazoa</taxon>
        <taxon>Ecdysozoa</taxon>
        <taxon>Nematoda</taxon>
        <taxon>Chromadorea</taxon>
        <taxon>Rhabditida</taxon>
        <taxon>Tylenchina</taxon>
        <taxon>Tylenchomorpha</taxon>
        <taxon>Sphaerularioidea</taxon>
        <taxon>Anguinidae</taxon>
        <taxon>Anguininae</taxon>
        <taxon>Ditylenchus</taxon>
    </lineage>
</organism>
<keyword evidence="9" id="KW-1185">Reference proteome</keyword>
<dbReference type="InterPro" id="IPR038508">
    <property type="entry name" value="ArfGAP_dom_sf"/>
</dbReference>
<dbReference type="SMART" id="SM00105">
    <property type="entry name" value="ArfGap"/>
    <property type="match status" value="1"/>
</dbReference>